<evidence type="ECO:0000259" key="13">
    <source>
        <dbReference type="PROSITE" id="PS51846"/>
    </source>
</evidence>
<feature type="transmembrane region" description="Helical" evidence="11">
    <location>
        <begin position="20"/>
        <end position="44"/>
    </location>
</feature>
<dbReference type="EMBL" id="JALNUB010000005">
    <property type="protein sequence ID" value="MCK8142040.1"/>
    <property type="molecule type" value="Genomic_DNA"/>
</dbReference>
<dbReference type="Pfam" id="PF00571">
    <property type="entry name" value="CBS"/>
    <property type="match status" value="2"/>
</dbReference>
<evidence type="ECO:0000256" key="4">
    <source>
        <dbReference type="ARBA" id="ARBA00022692"/>
    </source>
</evidence>
<dbReference type="NCBIfam" id="TIGR03520">
    <property type="entry name" value="GldE"/>
    <property type="match status" value="1"/>
</dbReference>
<dbReference type="Proteomes" id="UP001139260">
    <property type="component" value="Unassembled WGS sequence"/>
</dbReference>
<evidence type="ECO:0000256" key="2">
    <source>
        <dbReference type="ARBA" id="ARBA00006337"/>
    </source>
</evidence>
<keyword evidence="6 10" id="KW-1133">Transmembrane helix</keyword>
<dbReference type="InterPro" id="IPR046342">
    <property type="entry name" value="CBS_dom_sf"/>
</dbReference>
<keyword evidence="4 10" id="KW-0812">Transmembrane</keyword>
<proteinExistence type="inferred from homology"/>
<organism evidence="14 15">
    <name type="scientific">Flavobacterium pygoscelis</name>
    <dbReference type="NCBI Taxonomy" id="2893176"/>
    <lineage>
        <taxon>Bacteria</taxon>
        <taxon>Pseudomonadati</taxon>
        <taxon>Bacteroidota</taxon>
        <taxon>Flavobacteriia</taxon>
        <taxon>Flavobacteriales</taxon>
        <taxon>Flavobacteriaceae</taxon>
        <taxon>Flavobacterium</taxon>
    </lineage>
</organism>
<evidence type="ECO:0000256" key="1">
    <source>
        <dbReference type="ARBA" id="ARBA00004651"/>
    </source>
</evidence>
<evidence type="ECO:0000256" key="7">
    <source>
        <dbReference type="ARBA" id="ARBA00023122"/>
    </source>
</evidence>
<dbReference type="Gene3D" id="3.10.580.10">
    <property type="entry name" value="CBS-domain"/>
    <property type="match status" value="1"/>
</dbReference>
<dbReference type="FunFam" id="3.10.580.10:FF:000002">
    <property type="entry name" value="Magnesium/cobalt efflux protein CorC"/>
    <property type="match status" value="1"/>
</dbReference>
<feature type="domain" description="CBS" evidence="12">
    <location>
        <begin position="220"/>
        <end position="282"/>
    </location>
</feature>
<dbReference type="SUPFAM" id="SSF54631">
    <property type="entry name" value="CBS-domain pair"/>
    <property type="match status" value="1"/>
</dbReference>
<keyword evidence="5" id="KW-0677">Repeat</keyword>
<keyword evidence="7 9" id="KW-0129">CBS domain</keyword>
<dbReference type="InterPro" id="IPR036318">
    <property type="entry name" value="FAD-bd_PCMH-like_sf"/>
</dbReference>
<gene>
    <name evidence="14" type="primary">gldE</name>
    <name evidence="14" type="ORF">MW871_09055</name>
</gene>
<keyword evidence="15" id="KW-1185">Reference proteome</keyword>
<sequence length="431" mass="48837">MDPEPSLSFINTIDTHLILGLLAIVVLLFFSALISGAGVALLSLSQKEVDCLSQENNSKGKIIAKLLEKPKKLLATLMIANNFLNISIILFFAFIGENIFEAISNPFLKLTVEIIIIAFLILLFAEVLPKVYASRNHVKFAKNIVFPIAFLDKLLSPISLPLRAFTIYLHNKLGKQKTNFSVDQLSQALEMTTSEDTSSEEQKILEGIVSFGNTDTKQVMSPRIDIFALEITEPFIEICPKIIEKGFSRIPVYRDNIDQIEGVLYVKDLLPHINTNEYDWKSLLREPFFVPENKKLDNLLKDFQSMKSHLAIVVDEYGGTSGLVSLEDVIEEIVGDISDEFDDEHINFSQIDDKNYLFEGKINLKDFYRIIDVDEELFENKKGEAETLAGFILEILGNFPKKNQKIAFENCLFTVETVDQKRVKQIKVTLE</sequence>
<feature type="domain" description="CNNM transmembrane" evidence="13">
    <location>
        <begin position="13"/>
        <end position="202"/>
    </location>
</feature>
<dbReference type="InterPro" id="IPR000644">
    <property type="entry name" value="CBS_dom"/>
</dbReference>
<dbReference type="AlphaFoldDB" id="A0A9X1XR69"/>
<dbReference type="PROSITE" id="PS51371">
    <property type="entry name" value="CBS"/>
    <property type="match status" value="2"/>
</dbReference>
<evidence type="ECO:0000256" key="11">
    <source>
        <dbReference type="SAM" id="Phobius"/>
    </source>
</evidence>
<keyword evidence="3" id="KW-1003">Cell membrane</keyword>
<reference evidence="14" key="1">
    <citation type="submission" date="2022-04" db="EMBL/GenBank/DDBJ databases">
        <title>Flavobacterium pygoscelis sp. nov. isolated from Chinstrap chick (Pygoscelis antarcticus).</title>
        <authorList>
            <person name="Irgang R."/>
            <person name="Poblete-Morales M."/>
            <person name="Avendano-Herrera R."/>
        </authorList>
    </citation>
    <scope>NUCLEOTIDE SEQUENCE</scope>
    <source>
        <strain evidence="14">I-SCBP12n</strain>
    </source>
</reference>
<evidence type="ECO:0000256" key="8">
    <source>
        <dbReference type="ARBA" id="ARBA00023136"/>
    </source>
</evidence>
<dbReference type="SUPFAM" id="SSF56176">
    <property type="entry name" value="FAD-binding/transporter-associated domain-like"/>
    <property type="match status" value="1"/>
</dbReference>
<evidence type="ECO:0000256" key="10">
    <source>
        <dbReference type="PROSITE-ProRule" id="PRU01193"/>
    </source>
</evidence>
<dbReference type="SMART" id="SM01091">
    <property type="entry name" value="CorC_HlyC"/>
    <property type="match status" value="1"/>
</dbReference>
<dbReference type="InterPro" id="IPR002550">
    <property type="entry name" value="CNNM"/>
</dbReference>
<dbReference type="InterPro" id="IPR016169">
    <property type="entry name" value="FAD-bd_PCMH_sub2"/>
</dbReference>
<dbReference type="Pfam" id="PF03471">
    <property type="entry name" value="CorC_HlyC"/>
    <property type="match status" value="1"/>
</dbReference>
<protein>
    <submittedName>
        <fullName evidence="14">Gliding motility-associated protein GldE</fullName>
    </submittedName>
</protein>
<keyword evidence="8 10" id="KW-0472">Membrane</keyword>
<dbReference type="RefSeq" id="WP_248428314.1">
    <property type="nucleotide sequence ID" value="NZ_JALNUB010000005.1"/>
</dbReference>
<accession>A0A9X1XR69</accession>
<feature type="transmembrane region" description="Helical" evidence="11">
    <location>
        <begin position="73"/>
        <end position="95"/>
    </location>
</feature>
<dbReference type="CDD" id="cd04590">
    <property type="entry name" value="CBS_pair_CorC_HlyC_assoc"/>
    <property type="match status" value="1"/>
</dbReference>
<dbReference type="Pfam" id="PF01595">
    <property type="entry name" value="CNNM"/>
    <property type="match status" value="1"/>
</dbReference>
<dbReference type="InterPro" id="IPR005170">
    <property type="entry name" value="Transptr-assoc_dom"/>
</dbReference>
<evidence type="ECO:0000313" key="15">
    <source>
        <dbReference type="Proteomes" id="UP001139260"/>
    </source>
</evidence>
<dbReference type="InterPro" id="IPR044751">
    <property type="entry name" value="Ion_transp-like_CBS"/>
</dbReference>
<evidence type="ECO:0000256" key="6">
    <source>
        <dbReference type="ARBA" id="ARBA00022989"/>
    </source>
</evidence>
<dbReference type="PANTHER" id="PTHR22777:SF32">
    <property type="entry name" value="UPF0053 INNER MEMBRANE PROTEIN YFJD"/>
    <property type="match status" value="1"/>
</dbReference>
<dbReference type="PROSITE" id="PS51846">
    <property type="entry name" value="CNNM"/>
    <property type="match status" value="1"/>
</dbReference>
<evidence type="ECO:0000256" key="5">
    <source>
        <dbReference type="ARBA" id="ARBA00022737"/>
    </source>
</evidence>
<dbReference type="InterPro" id="IPR019862">
    <property type="entry name" value="Motility-assoc_prot_GldE"/>
</dbReference>
<evidence type="ECO:0000259" key="12">
    <source>
        <dbReference type="PROSITE" id="PS51371"/>
    </source>
</evidence>
<feature type="domain" description="CBS" evidence="12">
    <location>
        <begin position="283"/>
        <end position="340"/>
    </location>
</feature>
<name>A0A9X1XR69_9FLAO</name>
<dbReference type="Gene3D" id="3.30.465.10">
    <property type="match status" value="1"/>
</dbReference>
<comment type="caution">
    <text evidence="14">The sequence shown here is derived from an EMBL/GenBank/DDBJ whole genome shotgun (WGS) entry which is preliminary data.</text>
</comment>
<evidence type="ECO:0000256" key="3">
    <source>
        <dbReference type="ARBA" id="ARBA00022475"/>
    </source>
</evidence>
<dbReference type="PANTHER" id="PTHR22777">
    <property type="entry name" value="HEMOLYSIN-RELATED"/>
    <property type="match status" value="1"/>
</dbReference>
<dbReference type="GO" id="GO:0050660">
    <property type="term" value="F:flavin adenine dinucleotide binding"/>
    <property type="evidence" value="ECO:0007669"/>
    <property type="project" value="InterPro"/>
</dbReference>
<comment type="subcellular location">
    <subcellularLocation>
        <location evidence="1">Cell membrane</location>
        <topology evidence="1">Multi-pass membrane protein</topology>
    </subcellularLocation>
</comment>
<evidence type="ECO:0000313" key="14">
    <source>
        <dbReference type="EMBL" id="MCK8142040.1"/>
    </source>
</evidence>
<evidence type="ECO:0000256" key="9">
    <source>
        <dbReference type="PROSITE-ProRule" id="PRU00703"/>
    </source>
</evidence>
<dbReference type="GO" id="GO:0005886">
    <property type="term" value="C:plasma membrane"/>
    <property type="evidence" value="ECO:0007669"/>
    <property type="project" value="UniProtKB-SubCell"/>
</dbReference>
<comment type="similarity">
    <text evidence="2">Belongs to the UPF0053 family.</text>
</comment>
<feature type="transmembrane region" description="Helical" evidence="11">
    <location>
        <begin position="107"/>
        <end position="125"/>
    </location>
</feature>